<dbReference type="Pfam" id="PF06920">
    <property type="entry name" value="DHR-2_Lobe_A"/>
    <property type="match status" value="1"/>
</dbReference>
<dbReference type="InterPro" id="IPR043161">
    <property type="entry name" value="DOCK_C_lobe_A"/>
</dbReference>
<name>A0A7S2P6S9_BIGNA</name>
<dbReference type="GO" id="GO:0031267">
    <property type="term" value="F:small GTPase binding"/>
    <property type="evidence" value="ECO:0007669"/>
    <property type="project" value="TreeGrafter"/>
</dbReference>
<sequence>MVHDNQVRGEAFYRMLEEELKQRFATDVAHTKLPGALFLDHIGHLHDLMLSLLKFPTTGIYEDERTSRALALMDYLRKKDESGNIRKEMYFRYVDFLVELHAELKNYQEAGITLLLEVDMLDWKDNMLEPRGEFPRESEKQRKERLLQNAISFFTTGQDWERAIEMCERLEAFYRYDVFDYDFLASVLRQEAELFHKIASTPRFYPSYYRVIFCGEFEDEENGNEYVYRGGRLEKVMNFTQRIKRKYPDAKLVMRWSPKEEDLKEHKKIIAITTLKLPSWQVIAEKELLSEEEKKRVLKLRSNPHVTEPVMQYFENNNRSVFMYEKPEQRAKEKRPANEFKELWIRQTFLVSEASFPTVRRRCRVVSKKEFMLTPIENATNLVHEKNCQILKEMKKVSAAAAEAMSAGGGMGSVKSPRSISNVGDRAPSGLPTARQSRKSIFSRNNSARGSIFGGGGTSSAMFSSPNASQKNLAVPGLNFNVSQKRLSVSNVNTPASETKKVEVNGLLALLQGTIDAGVNGGTKLFCEAFLTEGYIDTHNSETDSQHVNKLRERLIEQVGVLKEGLKLFGENCQDYRGLYEHLNATYNQKLLKSLEQYTS</sequence>
<dbReference type="GO" id="GO:0005737">
    <property type="term" value="C:cytoplasm"/>
    <property type="evidence" value="ECO:0007669"/>
    <property type="project" value="TreeGrafter"/>
</dbReference>
<dbReference type="Gene3D" id="1.25.40.410">
    <property type="match status" value="1"/>
</dbReference>
<evidence type="ECO:0000313" key="5">
    <source>
        <dbReference type="EMBL" id="CAD9581975.1"/>
    </source>
</evidence>
<organism evidence="5">
    <name type="scientific">Bigelowiella natans</name>
    <name type="common">Pedinomonas minutissima</name>
    <name type="synonym">Chlorarachnion sp. (strain CCMP621)</name>
    <dbReference type="NCBI Taxonomy" id="227086"/>
    <lineage>
        <taxon>Eukaryota</taxon>
        <taxon>Sar</taxon>
        <taxon>Rhizaria</taxon>
        <taxon>Cercozoa</taxon>
        <taxon>Chlorarachniophyceae</taxon>
        <taxon>Bigelowiella</taxon>
    </lineage>
</organism>
<feature type="domain" description="DOCKER" evidence="4">
    <location>
        <begin position="81"/>
        <end position="600"/>
    </location>
</feature>
<keyword evidence="1" id="KW-0344">Guanine-nucleotide releasing factor</keyword>
<dbReference type="GO" id="GO:0007264">
    <property type="term" value="P:small GTPase-mediated signal transduction"/>
    <property type="evidence" value="ECO:0007669"/>
    <property type="project" value="InterPro"/>
</dbReference>
<dbReference type="AlphaFoldDB" id="A0A7S2P6S9"/>
<dbReference type="InterPro" id="IPR046769">
    <property type="entry name" value="DOCKER_Lobe_A"/>
</dbReference>
<evidence type="ECO:0000259" key="4">
    <source>
        <dbReference type="PROSITE" id="PS51651"/>
    </source>
</evidence>
<dbReference type="GO" id="GO:0005085">
    <property type="term" value="F:guanyl-nucleotide exchange factor activity"/>
    <property type="evidence" value="ECO:0007669"/>
    <property type="project" value="UniProtKB-KW"/>
</dbReference>
<dbReference type="PROSITE" id="PS51651">
    <property type="entry name" value="DOCKER"/>
    <property type="match status" value="1"/>
</dbReference>
<dbReference type="PANTHER" id="PTHR45653:SF10">
    <property type="entry name" value="MYOBLAST CITY, ISOFORM B"/>
    <property type="match status" value="1"/>
</dbReference>
<dbReference type="CDD" id="cd11684">
    <property type="entry name" value="DHR2_DOCK"/>
    <property type="match status" value="1"/>
</dbReference>
<dbReference type="InterPro" id="IPR043162">
    <property type="entry name" value="DOCK_C_lobe_C"/>
</dbReference>
<accession>A0A7S2P6S9</accession>
<evidence type="ECO:0000256" key="2">
    <source>
        <dbReference type="PROSITE-ProRule" id="PRU00984"/>
    </source>
</evidence>
<dbReference type="InterPro" id="IPR046773">
    <property type="entry name" value="DOCKER_Lobe_C"/>
</dbReference>
<protein>
    <recommendedName>
        <fullName evidence="4">DOCKER domain-containing protein</fullName>
    </recommendedName>
</protein>
<evidence type="ECO:0000256" key="3">
    <source>
        <dbReference type="SAM" id="MobiDB-lite"/>
    </source>
</evidence>
<dbReference type="InterPro" id="IPR027357">
    <property type="entry name" value="DOCKER_dom"/>
</dbReference>
<comment type="similarity">
    <text evidence="2">Belongs to the DOCK family.</text>
</comment>
<proteinExistence type="inferred from homology"/>
<gene>
    <name evidence="5" type="ORF">BIGN1055_LOCUS1398</name>
</gene>
<reference evidence="5" key="1">
    <citation type="submission" date="2021-01" db="EMBL/GenBank/DDBJ databases">
        <authorList>
            <person name="Corre E."/>
            <person name="Pelletier E."/>
            <person name="Niang G."/>
            <person name="Scheremetjew M."/>
            <person name="Finn R."/>
            <person name="Kale V."/>
            <person name="Holt S."/>
            <person name="Cochrane G."/>
            <person name="Meng A."/>
            <person name="Brown T."/>
            <person name="Cohen L."/>
        </authorList>
    </citation>
    <scope>NUCLEOTIDE SEQUENCE</scope>
    <source>
        <strain evidence="5">CCMP1258.1</strain>
    </source>
</reference>
<dbReference type="Pfam" id="PF20421">
    <property type="entry name" value="DHR-2_Lobe_C"/>
    <property type="match status" value="1"/>
</dbReference>
<dbReference type="Gene3D" id="1.20.58.740">
    <property type="match status" value="1"/>
</dbReference>
<dbReference type="EMBL" id="HBHA01002176">
    <property type="protein sequence ID" value="CAD9581975.1"/>
    <property type="molecule type" value="Transcribed_RNA"/>
</dbReference>
<feature type="region of interest" description="Disordered" evidence="3">
    <location>
        <begin position="407"/>
        <end position="441"/>
    </location>
</feature>
<dbReference type="InterPro" id="IPR026791">
    <property type="entry name" value="DOCK"/>
</dbReference>
<evidence type="ECO:0000256" key="1">
    <source>
        <dbReference type="ARBA" id="ARBA00022658"/>
    </source>
</evidence>
<dbReference type="GO" id="GO:0005886">
    <property type="term" value="C:plasma membrane"/>
    <property type="evidence" value="ECO:0007669"/>
    <property type="project" value="TreeGrafter"/>
</dbReference>
<dbReference type="PANTHER" id="PTHR45653">
    <property type="entry name" value="DEDICATOR OF CYTOKINESIS"/>
    <property type="match status" value="1"/>
</dbReference>